<sequence>MYDGRTPPSDRRGTPFADADDPVVGAVALLVLGAGLGSVFGVPLLAAVEFWVLFTIGYAVVVPLVSLLRGRRDDGGDEASRDRQVDTERVADGAVRDDPDEGVDAALDRLRNRYATGELSEAQFERKLETLLQTETPEAARERLDREQDGPDAPGSDTERAFEREG</sequence>
<feature type="compositionally biased region" description="Basic and acidic residues" evidence="1">
    <location>
        <begin position="70"/>
        <end position="97"/>
    </location>
</feature>
<evidence type="ECO:0000313" key="4">
    <source>
        <dbReference type="EMBL" id="GGJ17360.1"/>
    </source>
</evidence>
<dbReference type="AlphaFoldDB" id="A0A830ESG5"/>
<feature type="domain" description="SHOCT" evidence="3">
    <location>
        <begin position="105"/>
        <end position="132"/>
    </location>
</feature>
<dbReference type="Proteomes" id="UP000653099">
    <property type="component" value="Unassembled WGS sequence"/>
</dbReference>
<keyword evidence="2" id="KW-1133">Transmembrane helix</keyword>
<keyword evidence="5" id="KW-1185">Reference proteome</keyword>
<feature type="compositionally biased region" description="Basic and acidic residues" evidence="1">
    <location>
        <begin position="138"/>
        <end position="149"/>
    </location>
</feature>
<feature type="transmembrane region" description="Helical" evidence="2">
    <location>
        <begin position="21"/>
        <end position="44"/>
    </location>
</feature>
<evidence type="ECO:0000256" key="1">
    <source>
        <dbReference type="SAM" id="MobiDB-lite"/>
    </source>
</evidence>
<feature type="region of interest" description="Disordered" evidence="1">
    <location>
        <begin position="70"/>
        <end position="102"/>
    </location>
</feature>
<dbReference type="RefSeq" id="WP_188788706.1">
    <property type="nucleotide sequence ID" value="NZ_BMOC01000033.1"/>
</dbReference>
<dbReference type="EMBL" id="BMOC01000033">
    <property type="protein sequence ID" value="GGJ17360.1"/>
    <property type="molecule type" value="Genomic_DNA"/>
</dbReference>
<evidence type="ECO:0000256" key="2">
    <source>
        <dbReference type="SAM" id="Phobius"/>
    </source>
</evidence>
<name>A0A830ESG5_9EURY</name>
<evidence type="ECO:0000313" key="5">
    <source>
        <dbReference type="Proteomes" id="UP000653099"/>
    </source>
</evidence>
<reference evidence="4" key="1">
    <citation type="journal article" date="2014" name="Int. J. Syst. Evol. Microbiol.">
        <title>Complete genome sequence of Corynebacterium casei LMG S-19264T (=DSM 44701T), isolated from a smear-ripened cheese.</title>
        <authorList>
            <consortium name="US DOE Joint Genome Institute (JGI-PGF)"/>
            <person name="Walter F."/>
            <person name="Albersmeier A."/>
            <person name="Kalinowski J."/>
            <person name="Ruckert C."/>
        </authorList>
    </citation>
    <scope>NUCLEOTIDE SEQUENCE</scope>
    <source>
        <strain evidence="4">JCM 14359</strain>
    </source>
</reference>
<keyword evidence="2" id="KW-0812">Transmembrane</keyword>
<feature type="region of interest" description="Disordered" evidence="1">
    <location>
        <begin position="132"/>
        <end position="166"/>
    </location>
</feature>
<dbReference type="OrthoDB" id="178074at2157"/>
<feature type="compositionally biased region" description="Basic and acidic residues" evidence="1">
    <location>
        <begin position="157"/>
        <end position="166"/>
    </location>
</feature>
<comment type="caution">
    <text evidence="4">The sequence shown here is derived from an EMBL/GenBank/DDBJ whole genome shotgun (WGS) entry which is preliminary data.</text>
</comment>
<accession>A0A830ESG5</accession>
<keyword evidence="2" id="KW-0472">Membrane</keyword>
<dbReference type="Pfam" id="PF09851">
    <property type="entry name" value="SHOCT"/>
    <property type="match status" value="1"/>
</dbReference>
<feature type="transmembrane region" description="Helical" evidence="2">
    <location>
        <begin position="50"/>
        <end position="68"/>
    </location>
</feature>
<gene>
    <name evidence="4" type="ORF">GCM10008995_28940</name>
</gene>
<dbReference type="InterPro" id="IPR018649">
    <property type="entry name" value="SHOCT"/>
</dbReference>
<organism evidence="4 5">
    <name type="scientific">Halobellus salinus</name>
    <dbReference type="NCBI Taxonomy" id="931585"/>
    <lineage>
        <taxon>Archaea</taxon>
        <taxon>Methanobacteriati</taxon>
        <taxon>Methanobacteriota</taxon>
        <taxon>Stenosarchaea group</taxon>
        <taxon>Halobacteria</taxon>
        <taxon>Halobacteriales</taxon>
        <taxon>Haloferacaceae</taxon>
        <taxon>Halobellus</taxon>
    </lineage>
</organism>
<reference evidence="4" key="2">
    <citation type="submission" date="2020-09" db="EMBL/GenBank/DDBJ databases">
        <authorList>
            <person name="Sun Q."/>
            <person name="Ohkuma M."/>
        </authorList>
    </citation>
    <scope>NUCLEOTIDE SEQUENCE</scope>
    <source>
        <strain evidence="4">JCM 14359</strain>
    </source>
</reference>
<evidence type="ECO:0000259" key="3">
    <source>
        <dbReference type="Pfam" id="PF09851"/>
    </source>
</evidence>
<protein>
    <recommendedName>
        <fullName evidence="3">SHOCT domain-containing protein</fullName>
    </recommendedName>
</protein>
<proteinExistence type="predicted"/>